<organism evidence="1 2">
    <name type="scientific">Pseudomonas arsenicoxydans</name>
    <dbReference type="NCBI Taxonomy" id="702115"/>
    <lineage>
        <taxon>Bacteria</taxon>
        <taxon>Pseudomonadati</taxon>
        <taxon>Pseudomonadota</taxon>
        <taxon>Gammaproteobacteria</taxon>
        <taxon>Pseudomonadales</taxon>
        <taxon>Pseudomonadaceae</taxon>
        <taxon>Pseudomonas</taxon>
    </lineage>
</organism>
<dbReference type="Proteomes" id="UP000291121">
    <property type="component" value="Chromosome"/>
</dbReference>
<sequence>MVLVAVANVIHPEQGVEIVKRLSGQNLVELFLELDHPDSEKDVVGIVLAVPPKLNGSPRWGAETVVDFAQVKLRTPDGPCLDTFAYRLASEDVFSDNEKVDPADVLNWHSLYEVCTPDGPEGAELLAHQTWLSVVIGRLVNAVNAPEDTGASG</sequence>
<evidence type="ECO:0000313" key="2">
    <source>
        <dbReference type="Proteomes" id="UP000291121"/>
    </source>
</evidence>
<reference evidence="1 2" key="1">
    <citation type="submission" date="2017-11" db="EMBL/GenBank/DDBJ databases">
        <title>Genome sequence of Pseudomonas arsenicoxydans ACM1.</title>
        <authorList>
            <person name="Nascimento F.X."/>
        </authorList>
    </citation>
    <scope>NUCLEOTIDE SEQUENCE [LARGE SCALE GENOMIC DNA]</scope>
    <source>
        <strain evidence="1 2">ACM1</strain>
    </source>
</reference>
<keyword evidence="2" id="KW-1185">Reference proteome</keyword>
<protein>
    <submittedName>
        <fullName evidence="1">Uncharacterized protein</fullName>
    </submittedName>
</protein>
<dbReference type="EMBL" id="CP024767">
    <property type="protein sequence ID" value="QAY88355.1"/>
    <property type="molecule type" value="Genomic_DNA"/>
</dbReference>
<name>A0A4P6G9N2_9PSED</name>
<gene>
    <name evidence="1" type="ORF">CUN61_20280</name>
</gene>
<accession>A0A4P6G9N2</accession>
<evidence type="ECO:0000313" key="1">
    <source>
        <dbReference type="EMBL" id="QAY88355.1"/>
    </source>
</evidence>
<dbReference type="AlphaFoldDB" id="A0A4P6G9N2"/>
<proteinExistence type="predicted"/>